<name>A0A4Y8PRS9_9BACL</name>
<dbReference type="RefSeq" id="WP_134757465.1">
    <property type="nucleotide sequence ID" value="NZ_MYFO02000014.1"/>
</dbReference>
<comment type="caution">
    <text evidence="5">The sequence shown here is derived from an EMBL/GenBank/DDBJ whole genome shotgun (WGS) entry which is preliminary data.</text>
</comment>
<keyword evidence="3" id="KW-0804">Transcription</keyword>
<dbReference type="InterPro" id="IPR018060">
    <property type="entry name" value="HTH_AraC"/>
</dbReference>
<evidence type="ECO:0000259" key="4">
    <source>
        <dbReference type="PROSITE" id="PS01124"/>
    </source>
</evidence>
<dbReference type="PANTHER" id="PTHR46796">
    <property type="entry name" value="HTH-TYPE TRANSCRIPTIONAL ACTIVATOR RHAS-RELATED"/>
    <property type="match status" value="1"/>
</dbReference>
<dbReference type="Gene3D" id="1.10.10.60">
    <property type="entry name" value="Homeodomain-like"/>
    <property type="match status" value="1"/>
</dbReference>
<dbReference type="GO" id="GO:0003700">
    <property type="term" value="F:DNA-binding transcription factor activity"/>
    <property type="evidence" value="ECO:0007669"/>
    <property type="project" value="InterPro"/>
</dbReference>
<evidence type="ECO:0000256" key="3">
    <source>
        <dbReference type="ARBA" id="ARBA00023163"/>
    </source>
</evidence>
<organism evidence="5 6">
    <name type="scientific">Paenibacillus athensensis</name>
    <dbReference type="NCBI Taxonomy" id="1967502"/>
    <lineage>
        <taxon>Bacteria</taxon>
        <taxon>Bacillati</taxon>
        <taxon>Bacillota</taxon>
        <taxon>Bacilli</taxon>
        <taxon>Bacillales</taxon>
        <taxon>Paenibacillaceae</taxon>
        <taxon>Paenibacillus</taxon>
    </lineage>
</organism>
<proteinExistence type="predicted"/>
<dbReference type="SUPFAM" id="SSF46689">
    <property type="entry name" value="Homeodomain-like"/>
    <property type="match status" value="1"/>
</dbReference>
<dbReference type="AlphaFoldDB" id="A0A4Y8PRS9"/>
<sequence length="283" mass="31299">MFIQFPPPLRLSAYVDSLLLQEEWSPINYANRSPVKVLPSAMTVIGIQYGEPMSVLADGEAKLLGSSGLTGMQTAPREYVSTGRIGTIIVRFKPGGLTAFTAYPIHEFLDANVDLKLVFPPHAVDEMEQRLREAADAAGRIAAVNRFLLAVCRDKPAVGLPLHIAEQIDQAAGQVSIEHLAAQAFVSKRTLERHFNEAIGISPKKFAGILRFQQAIRLRKAGCSYLDIVEACGYSDHAHFARDFKTFAGCTPEPFFRGESQPELARHFNDYEARASFQAIMYQ</sequence>
<dbReference type="InterPro" id="IPR009057">
    <property type="entry name" value="Homeodomain-like_sf"/>
</dbReference>
<dbReference type="Pfam" id="PF20240">
    <property type="entry name" value="DUF6597"/>
    <property type="match status" value="1"/>
</dbReference>
<evidence type="ECO:0000256" key="1">
    <source>
        <dbReference type="ARBA" id="ARBA00023015"/>
    </source>
</evidence>
<dbReference type="InterPro" id="IPR050204">
    <property type="entry name" value="AraC_XylS_family_regulators"/>
</dbReference>
<feature type="domain" description="HTH araC/xylS-type" evidence="4">
    <location>
        <begin position="158"/>
        <end position="258"/>
    </location>
</feature>
<dbReference type="Pfam" id="PF12833">
    <property type="entry name" value="HTH_18"/>
    <property type="match status" value="1"/>
</dbReference>
<gene>
    <name evidence="5" type="ORF">B5M42_23790</name>
</gene>
<keyword evidence="2" id="KW-0238">DNA-binding</keyword>
<dbReference type="GO" id="GO:0043565">
    <property type="term" value="F:sequence-specific DNA binding"/>
    <property type="evidence" value="ECO:0007669"/>
    <property type="project" value="InterPro"/>
</dbReference>
<dbReference type="InterPro" id="IPR046532">
    <property type="entry name" value="DUF6597"/>
</dbReference>
<evidence type="ECO:0000313" key="6">
    <source>
        <dbReference type="Proteomes" id="UP000298246"/>
    </source>
</evidence>
<dbReference type="OrthoDB" id="323290at2"/>
<protein>
    <recommendedName>
        <fullName evidence="4">HTH araC/xylS-type domain-containing protein</fullName>
    </recommendedName>
</protein>
<keyword evidence="6" id="KW-1185">Reference proteome</keyword>
<evidence type="ECO:0000256" key="2">
    <source>
        <dbReference type="ARBA" id="ARBA00023125"/>
    </source>
</evidence>
<dbReference type="Proteomes" id="UP000298246">
    <property type="component" value="Unassembled WGS sequence"/>
</dbReference>
<accession>A0A4Y8PRS9</accession>
<evidence type="ECO:0000313" key="5">
    <source>
        <dbReference type="EMBL" id="TFE83080.1"/>
    </source>
</evidence>
<keyword evidence="1" id="KW-0805">Transcription regulation</keyword>
<dbReference type="EMBL" id="MYFO01000058">
    <property type="protein sequence ID" value="TFE83080.1"/>
    <property type="molecule type" value="Genomic_DNA"/>
</dbReference>
<dbReference type="PROSITE" id="PS01124">
    <property type="entry name" value="HTH_ARAC_FAMILY_2"/>
    <property type="match status" value="1"/>
</dbReference>
<reference evidence="5 6" key="1">
    <citation type="submission" date="2017-03" db="EMBL/GenBank/DDBJ databases">
        <title>Isolation of Levoglucosan Utilizing Bacteria.</title>
        <authorList>
            <person name="Arya A.S."/>
        </authorList>
    </citation>
    <scope>NUCLEOTIDE SEQUENCE [LARGE SCALE GENOMIC DNA]</scope>
    <source>
        <strain evidence="5 6">MEC069</strain>
    </source>
</reference>
<dbReference type="SMART" id="SM00342">
    <property type="entry name" value="HTH_ARAC"/>
    <property type="match status" value="1"/>
</dbReference>